<evidence type="ECO:0000259" key="2">
    <source>
        <dbReference type="PROSITE" id="PS51464"/>
    </source>
</evidence>
<dbReference type="EMBL" id="JACHJV010000001">
    <property type="protein sequence ID" value="MBB4924144.1"/>
    <property type="molecule type" value="Genomic_DNA"/>
</dbReference>
<evidence type="ECO:0000256" key="1">
    <source>
        <dbReference type="ARBA" id="ARBA00022737"/>
    </source>
</evidence>
<dbReference type="RefSeq" id="WP_184936141.1">
    <property type="nucleotide sequence ID" value="NZ_JACHJV010000001.1"/>
</dbReference>
<dbReference type="InterPro" id="IPR046348">
    <property type="entry name" value="SIS_dom_sf"/>
</dbReference>
<reference evidence="3 4" key="1">
    <citation type="submission" date="2020-08" db="EMBL/GenBank/DDBJ databases">
        <title>Sequencing the genomes of 1000 actinobacteria strains.</title>
        <authorList>
            <person name="Klenk H.-P."/>
        </authorList>
    </citation>
    <scope>NUCLEOTIDE SEQUENCE [LARGE SCALE GENOMIC DNA]</scope>
    <source>
        <strain evidence="3 4">DSM 41654</strain>
    </source>
</reference>
<dbReference type="PANTHER" id="PTHR10937">
    <property type="entry name" value="GLUCOSAMINE--FRUCTOSE-6-PHOSPHATE AMINOTRANSFERASE, ISOMERIZING"/>
    <property type="match status" value="1"/>
</dbReference>
<dbReference type="SUPFAM" id="SSF53697">
    <property type="entry name" value="SIS domain"/>
    <property type="match status" value="1"/>
</dbReference>
<accession>A0A7W7R2D5</accession>
<sequence length="309" mass="31969">MTAIDSSLTAEELATQPDCWRRAAALAEPSAAALPRRGERVAVVGCGTSWFMAQSYAALREAAGHGETDAFAASEFRHGRAYDRILAISRSGTTTEVLALLAAVRGRIASTALTADPATPVMTAADQVVVLDFADERSVVQTRFATSALALLRAHLAADGTAESAGGSVAKAADDAQRALESPLPQGLLTIDQVTFLGAGWTNGLALEAGLKMREAAGFWTEAYPAMEYRHGPIAITTAGRAAWMFGELPEGLAEDIAATGGLLVAGSGAGGLDPMADLVRAQRLAVALAAARGLDPDNPRALTRSVQL</sequence>
<feature type="domain" description="SIS" evidence="2">
    <location>
        <begin position="31"/>
        <end position="167"/>
    </location>
</feature>
<evidence type="ECO:0000313" key="3">
    <source>
        <dbReference type="EMBL" id="MBB4924144.1"/>
    </source>
</evidence>
<dbReference type="GO" id="GO:0097367">
    <property type="term" value="F:carbohydrate derivative binding"/>
    <property type="evidence" value="ECO:0007669"/>
    <property type="project" value="InterPro"/>
</dbReference>
<dbReference type="InterPro" id="IPR001347">
    <property type="entry name" value="SIS_dom"/>
</dbReference>
<dbReference type="InterPro" id="IPR035466">
    <property type="entry name" value="GlmS/AgaS_SIS"/>
</dbReference>
<dbReference type="CDD" id="cd05008">
    <property type="entry name" value="SIS_GlmS_GlmD_1"/>
    <property type="match status" value="1"/>
</dbReference>
<dbReference type="GO" id="GO:1901135">
    <property type="term" value="P:carbohydrate derivative metabolic process"/>
    <property type="evidence" value="ECO:0007669"/>
    <property type="project" value="InterPro"/>
</dbReference>
<keyword evidence="1" id="KW-0677">Repeat</keyword>
<dbReference type="Gene3D" id="3.40.50.10490">
    <property type="entry name" value="Glucose-6-phosphate isomerase like protein, domain 1"/>
    <property type="match status" value="3"/>
</dbReference>
<evidence type="ECO:0000313" key="4">
    <source>
        <dbReference type="Proteomes" id="UP000540506"/>
    </source>
</evidence>
<gene>
    <name evidence="3" type="ORF">FHR34_003137</name>
</gene>
<keyword evidence="4" id="KW-1185">Reference proteome</keyword>
<protein>
    <submittedName>
        <fullName evidence="3">Fructoselysine-6-P-deglycase FrlB-like protein</fullName>
    </submittedName>
</protein>
<comment type="caution">
    <text evidence="3">The sequence shown here is derived from an EMBL/GenBank/DDBJ whole genome shotgun (WGS) entry which is preliminary data.</text>
</comment>
<proteinExistence type="predicted"/>
<dbReference type="AlphaFoldDB" id="A0A7W7R2D5"/>
<dbReference type="PROSITE" id="PS51464">
    <property type="entry name" value="SIS"/>
    <property type="match status" value="1"/>
</dbReference>
<dbReference type="Proteomes" id="UP000540506">
    <property type="component" value="Unassembled WGS sequence"/>
</dbReference>
<organism evidence="3 4">
    <name type="scientific">Kitasatospora kifunensis</name>
    <name type="common">Streptomyces kifunensis</name>
    <dbReference type="NCBI Taxonomy" id="58351"/>
    <lineage>
        <taxon>Bacteria</taxon>
        <taxon>Bacillati</taxon>
        <taxon>Actinomycetota</taxon>
        <taxon>Actinomycetes</taxon>
        <taxon>Kitasatosporales</taxon>
        <taxon>Streptomycetaceae</taxon>
        <taxon>Kitasatospora</taxon>
    </lineage>
</organism>
<dbReference type="Pfam" id="PF01380">
    <property type="entry name" value="SIS"/>
    <property type="match status" value="1"/>
</dbReference>
<name>A0A7W7R2D5_KITKI</name>